<keyword evidence="3" id="KW-1185">Reference proteome</keyword>
<organism evidence="2 3">
    <name type="scientific">Ephemerocybe angulata</name>
    <dbReference type="NCBI Taxonomy" id="980116"/>
    <lineage>
        <taxon>Eukaryota</taxon>
        <taxon>Fungi</taxon>
        <taxon>Dikarya</taxon>
        <taxon>Basidiomycota</taxon>
        <taxon>Agaricomycotina</taxon>
        <taxon>Agaricomycetes</taxon>
        <taxon>Agaricomycetidae</taxon>
        <taxon>Agaricales</taxon>
        <taxon>Agaricineae</taxon>
        <taxon>Psathyrellaceae</taxon>
        <taxon>Ephemerocybe</taxon>
    </lineage>
</organism>
<dbReference type="AlphaFoldDB" id="A0A8H6HG02"/>
<comment type="caution">
    <text evidence="2">The sequence shown here is derived from an EMBL/GenBank/DDBJ whole genome shotgun (WGS) entry which is preliminary data.</text>
</comment>
<reference evidence="2 3" key="1">
    <citation type="submission" date="2020-07" db="EMBL/GenBank/DDBJ databases">
        <title>Comparative genomics of pyrophilous fungi reveals a link between fire events and developmental genes.</title>
        <authorList>
            <consortium name="DOE Joint Genome Institute"/>
            <person name="Steindorff A.S."/>
            <person name="Carver A."/>
            <person name="Calhoun S."/>
            <person name="Stillman K."/>
            <person name="Liu H."/>
            <person name="Lipzen A."/>
            <person name="Pangilinan J."/>
            <person name="Labutti K."/>
            <person name="Bruns T.D."/>
            <person name="Grigoriev I.V."/>
        </authorList>
    </citation>
    <scope>NUCLEOTIDE SEQUENCE [LARGE SCALE GENOMIC DNA]</scope>
    <source>
        <strain evidence="2 3">CBS 144469</strain>
    </source>
</reference>
<sequence>MSPKSWLISTFIFLLAAYAVSTRSMHHIAFLQRLYTHPGHHTPMNSPDAGPVGAWLKRQFQDLYAPNEDATATIGQKVQGIFTEGPEIRYNHEKMDLRSFQENLESSQFAVKENVLKRKDLLEEKVDEKNVVVAGFFSVKRLSTFRVRVGPAERHQYISFSAKIENSGGGVDGSRISELFISSSHKAAPINLQPIPGQ</sequence>
<accession>A0A8H6HG02</accession>
<proteinExistence type="predicted"/>
<gene>
    <name evidence="2" type="ORF">DFP72DRAFT_1175668</name>
</gene>
<feature type="signal peptide" evidence="1">
    <location>
        <begin position="1"/>
        <end position="22"/>
    </location>
</feature>
<evidence type="ECO:0000313" key="2">
    <source>
        <dbReference type="EMBL" id="KAF6746308.1"/>
    </source>
</evidence>
<name>A0A8H6HG02_9AGAR</name>
<dbReference type="OrthoDB" id="3197409at2759"/>
<keyword evidence="1" id="KW-0732">Signal</keyword>
<dbReference type="EMBL" id="JACGCI010000094">
    <property type="protein sequence ID" value="KAF6746308.1"/>
    <property type="molecule type" value="Genomic_DNA"/>
</dbReference>
<protein>
    <submittedName>
        <fullName evidence="2">Uncharacterized protein</fullName>
    </submittedName>
</protein>
<feature type="chain" id="PRO_5034260675" evidence="1">
    <location>
        <begin position="23"/>
        <end position="198"/>
    </location>
</feature>
<dbReference type="Proteomes" id="UP000521943">
    <property type="component" value="Unassembled WGS sequence"/>
</dbReference>
<evidence type="ECO:0000256" key="1">
    <source>
        <dbReference type="SAM" id="SignalP"/>
    </source>
</evidence>
<evidence type="ECO:0000313" key="3">
    <source>
        <dbReference type="Proteomes" id="UP000521943"/>
    </source>
</evidence>